<evidence type="ECO:0000313" key="2">
    <source>
        <dbReference type="EMBL" id="VDK38195.1"/>
    </source>
</evidence>
<reference evidence="4" key="1">
    <citation type="submission" date="2016-06" db="UniProtKB">
        <authorList>
            <consortium name="WormBaseParasite"/>
        </authorList>
    </citation>
    <scope>IDENTIFICATION</scope>
</reference>
<protein>
    <submittedName>
        <fullName evidence="4">EF-hand domain-containing protein</fullName>
    </submittedName>
</protein>
<sequence length="117" mass="12798">MKLAVQVQALKGANGETVYVLMADDEEIDSETAELLAASVASGDFDVAESGKQKEASADSEKGEQKDQQRQQQQQQQQEKEHEKCKSIDAKGDGQLEMETIMAEDEAATEEFIISSD</sequence>
<keyword evidence="3" id="KW-1185">Reference proteome</keyword>
<dbReference type="AlphaFoldDB" id="A0A183D362"/>
<organism evidence="4">
    <name type="scientific">Gongylonema pulchrum</name>
    <dbReference type="NCBI Taxonomy" id="637853"/>
    <lineage>
        <taxon>Eukaryota</taxon>
        <taxon>Metazoa</taxon>
        <taxon>Ecdysozoa</taxon>
        <taxon>Nematoda</taxon>
        <taxon>Chromadorea</taxon>
        <taxon>Rhabditida</taxon>
        <taxon>Spirurina</taxon>
        <taxon>Spiruromorpha</taxon>
        <taxon>Spiruroidea</taxon>
        <taxon>Gongylonematidae</taxon>
        <taxon>Gongylonema</taxon>
    </lineage>
</organism>
<dbReference type="EMBL" id="UYRT01005211">
    <property type="protein sequence ID" value="VDK38195.1"/>
    <property type="molecule type" value="Genomic_DNA"/>
</dbReference>
<proteinExistence type="predicted"/>
<dbReference type="Proteomes" id="UP000271098">
    <property type="component" value="Unassembled WGS sequence"/>
</dbReference>
<evidence type="ECO:0000256" key="1">
    <source>
        <dbReference type="SAM" id="MobiDB-lite"/>
    </source>
</evidence>
<reference evidence="2 3" key="2">
    <citation type="submission" date="2018-11" db="EMBL/GenBank/DDBJ databases">
        <authorList>
            <consortium name="Pathogen Informatics"/>
        </authorList>
    </citation>
    <scope>NUCLEOTIDE SEQUENCE [LARGE SCALE GENOMIC DNA]</scope>
</reference>
<evidence type="ECO:0000313" key="4">
    <source>
        <dbReference type="WBParaSite" id="GPUH_0000315801-mRNA-1"/>
    </source>
</evidence>
<feature type="compositionally biased region" description="Basic and acidic residues" evidence="1">
    <location>
        <begin position="78"/>
        <end position="94"/>
    </location>
</feature>
<name>A0A183D362_9BILA</name>
<dbReference type="WBParaSite" id="GPUH_0000315801-mRNA-1">
    <property type="protein sequence ID" value="GPUH_0000315801-mRNA-1"/>
    <property type="gene ID" value="GPUH_0000315801"/>
</dbReference>
<dbReference type="OrthoDB" id="10572215at2759"/>
<feature type="compositionally biased region" description="Basic and acidic residues" evidence="1">
    <location>
        <begin position="49"/>
        <end position="69"/>
    </location>
</feature>
<feature type="region of interest" description="Disordered" evidence="1">
    <location>
        <begin position="45"/>
        <end position="117"/>
    </location>
</feature>
<evidence type="ECO:0000313" key="3">
    <source>
        <dbReference type="Proteomes" id="UP000271098"/>
    </source>
</evidence>
<gene>
    <name evidence="2" type="ORF">GPUH_LOCUS3153</name>
</gene>
<accession>A0A183D362</accession>